<dbReference type="GO" id="GO:0019344">
    <property type="term" value="P:cysteine biosynthetic process"/>
    <property type="evidence" value="ECO:0007669"/>
    <property type="project" value="UniProtKB-KW"/>
</dbReference>
<dbReference type="AlphaFoldDB" id="A0A3D9IV03"/>
<dbReference type="Proteomes" id="UP000256869">
    <property type="component" value="Unassembled WGS sequence"/>
</dbReference>
<keyword evidence="7 12" id="KW-0521">NADP</keyword>
<dbReference type="PIRSF" id="PIRSF000207">
    <property type="entry name" value="SiR-FP_CysJ"/>
    <property type="match status" value="1"/>
</dbReference>
<dbReference type="SUPFAM" id="SSF52343">
    <property type="entry name" value="Ferredoxin reductase-like, C-terminal NADP-linked domain"/>
    <property type="match status" value="1"/>
</dbReference>
<dbReference type="Gene3D" id="3.40.50.80">
    <property type="entry name" value="Nucleotide-binding domain of ferredoxin-NADP reductase (FNR) module"/>
    <property type="match status" value="1"/>
</dbReference>
<dbReference type="InterPro" id="IPR029039">
    <property type="entry name" value="Flavoprotein-like_sf"/>
</dbReference>
<feature type="binding site" evidence="12">
    <location>
        <begin position="437"/>
        <end position="440"/>
    </location>
    <ligand>
        <name>FAD</name>
        <dbReference type="ChEBI" id="CHEBI:57692"/>
    </ligand>
</feature>
<dbReference type="EC" id="1.8.1.2" evidence="1"/>
<name>A0A3D9IV03_9BACL</name>
<keyword evidence="8" id="KW-0249">Electron transport</keyword>
<dbReference type="PRINTS" id="PR00371">
    <property type="entry name" value="FPNCR"/>
</dbReference>
<dbReference type="EMBL" id="QRDY01000001">
    <property type="protein sequence ID" value="RED65515.1"/>
    <property type="molecule type" value="Genomic_DNA"/>
</dbReference>
<gene>
    <name evidence="15" type="ORF">DFP95_1013</name>
</gene>
<keyword evidence="2" id="KW-0813">Transport</keyword>
<feature type="binding site" evidence="12">
    <location>
        <begin position="576"/>
        <end position="580"/>
    </location>
    <ligand>
        <name>NADP(+)</name>
        <dbReference type="ChEBI" id="CHEBI:58349"/>
    </ligand>
</feature>
<keyword evidence="10" id="KW-0198">Cysteine biosynthesis</keyword>
<dbReference type="NCBIfam" id="TIGR01931">
    <property type="entry name" value="cysJ"/>
    <property type="match status" value="1"/>
</dbReference>
<comment type="cofactor">
    <cofactor evidence="12">
        <name>FMN</name>
        <dbReference type="ChEBI" id="CHEBI:58210"/>
    </cofactor>
    <text evidence="12">Binds 1 FMN per subunit.</text>
</comment>
<dbReference type="GO" id="GO:0016651">
    <property type="term" value="F:oxidoreductase activity, acting on NAD(P)H"/>
    <property type="evidence" value="ECO:0007669"/>
    <property type="project" value="UniProtKB-ARBA"/>
</dbReference>
<keyword evidence="6 12" id="KW-0274">FAD</keyword>
<comment type="caution">
    <text evidence="15">The sequence shown here is derived from an EMBL/GenBank/DDBJ whole genome shotgun (WGS) entry which is preliminary data.</text>
</comment>
<reference evidence="15 16" key="1">
    <citation type="submission" date="2018-07" db="EMBL/GenBank/DDBJ databases">
        <title>Genomic Encyclopedia of Type Strains, Phase III (KMG-III): the genomes of soil and plant-associated and newly described type strains.</title>
        <authorList>
            <person name="Whitman W."/>
        </authorList>
    </citation>
    <scope>NUCLEOTIDE SEQUENCE [LARGE SCALE GENOMIC DNA]</scope>
    <source>
        <strain evidence="15 16">CECT 8236</strain>
    </source>
</reference>
<evidence type="ECO:0000256" key="3">
    <source>
        <dbReference type="ARBA" id="ARBA00022605"/>
    </source>
</evidence>
<protein>
    <recommendedName>
        <fullName evidence="1">assimilatory sulfite reductase (NADPH)</fullName>
        <ecNumber evidence="1">1.8.1.2</ecNumber>
    </recommendedName>
</protein>
<dbReference type="PROSITE" id="PS50902">
    <property type="entry name" value="FLAVODOXIN_LIKE"/>
    <property type="match status" value="1"/>
</dbReference>
<feature type="binding site" evidence="12">
    <location>
        <begin position="470"/>
        <end position="473"/>
    </location>
    <ligand>
        <name>FAD</name>
        <dbReference type="ChEBI" id="CHEBI:57692"/>
    </ligand>
</feature>
<dbReference type="Pfam" id="PF00667">
    <property type="entry name" value="FAD_binding_1"/>
    <property type="match status" value="1"/>
</dbReference>
<dbReference type="InterPro" id="IPR003097">
    <property type="entry name" value="CysJ-like_FAD-binding"/>
</dbReference>
<evidence type="ECO:0000256" key="7">
    <source>
        <dbReference type="ARBA" id="ARBA00022857"/>
    </source>
</evidence>
<keyword evidence="4" id="KW-0285">Flavoprotein</keyword>
<dbReference type="InterPro" id="IPR017938">
    <property type="entry name" value="Riboflavin_synthase-like_b-brl"/>
</dbReference>
<keyword evidence="16" id="KW-1185">Reference proteome</keyword>
<feature type="binding site" evidence="12">
    <location>
        <begin position="570"/>
        <end position="571"/>
    </location>
    <ligand>
        <name>NADP(+)</name>
        <dbReference type="ChEBI" id="CHEBI:58349"/>
    </ligand>
</feature>
<dbReference type="InterPro" id="IPR010199">
    <property type="entry name" value="CysJ"/>
</dbReference>
<dbReference type="InterPro" id="IPR039261">
    <property type="entry name" value="FNR_nucleotide-bd"/>
</dbReference>
<organism evidence="15 16">
    <name type="scientific">Cohnella lupini</name>
    <dbReference type="NCBI Taxonomy" id="1294267"/>
    <lineage>
        <taxon>Bacteria</taxon>
        <taxon>Bacillati</taxon>
        <taxon>Bacillota</taxon>
        <taxon>Bacilli</taxon>
        <taxon>Bacillales</taxon>
        <taxon>Paenibacillaceae</taxon>
        <taxon>Cohnella</taxon>
    </lineage>
</organism>
<evidence type="ECO:0000256" key="2">
    <source>
        <dbReference type="ARBA" id="ARBA00022448"/>
    </source>
</evidence>
<evidence type="ECO:0000259" key="13">
    <source>
        <dbReference type="PROSITE" id="PS50902"/>
    </source>
</evidence>
<dbReference type="InterPro" id="IPR008254">
    <property type="entry name" value="Flavodoxin/NO_synth"/>
</dbReference>
<feature type="binding site" evidence="12">
    <location>
        <begin position="161"/>
        <end position="164"/>
    </location>
    <ligand>
        <name>FMN</name>
        <dbReference type="ChEBI" id="CHEBI:58210"/>
    </ligand>
</feature>
<dbReference type="Pfam" id="PF00258">
    <property type="entry name" value="Flavodoxin_1"/>
    <property type="match status" value="1"/>
</dbReference>
<evidence type="ECO:0000256" key="8">
    <source>
        <dbReference type="ARBA" id="ARBA00022982"/>
    </source>
</evidence>
<dbReference type="PROSITE" id="PS51384">
    <property type="entry name" value="FAD_FR"/>
    <property type="match status" value="1"/>
</dbReference>
<comment type="cofactor">
    <cofactor evidence="12">
        <name>FAD</name>
        <dbReference type="ChEBI" id="CHEBI:57692"/>
    </cofactor>
    <text evidence="12">Binds 1 FAD per subunit.</text>
</comment>
<feature type="binding site" evidence="12">
    <location>
        <position position="370"/>
    </location>
    <ligand>
        <name>FAD</name>
        <dbReference type="ChEBI" id="CHEBI:57692"/>
    </ligand>
</feature>
<evidence type="ECO:0000256" key="1">
    <source>
        <dbReference type="ARBA" id="ARBA00012604"/>
    </source>
</evidence>
<dbReference type="SUPFAM" id="SSF63380">
    <property type="entry name" value="Riboflavin synthase domain-like"/>
    <property type="match status" value="1"/>
</dbReference>
<evidence type="ECO:0000259" key="14">
    <source>
        <dbReference type="PROSITE" id="PS51384"/>
    </source>
</evidence>
<feature type="binding site" evidence="12">
    <location>
        <position position="612"/>
    </location>
    <ligand>
        <name>NADP(+)</name>
        <dbReference type="ChEBI" id="CHEBI:58349"/>
    </ligand>
</feature>
<dbReference type="PANTHER" id="PTHR19384">
    <property type="entry name" value="NITRIC OXIDE SYNTHASE-RELATED"/>
    <property type="match status" value="1"/>
</dbReference>
<evidence type="ECO:0000313" key="15">
    <source>
        <dbReference type="EMBL" id="RED65515.1"/>
    </source>
</evidence>
<keyword evidence="5 12" id="KW-0288">FMN</keyword>
<proteinExistence type="predicted"/>
<evidence type="ECO:0000313" key="16">
    <source>
        <dbReference type="Proteomes" id="UP000256869"/>
    </source>
</evidence>
<feature type="binding site" evidence="12">
    <location>
        <position position="461"/>
    </location>
    <ligand>
        <name>FAD</name>
        <dbReference type="ChEBI" id="CHEBI:57692"/>
    </ligand>
</feature>
<dbReference type="InterPro" id="IPR001094">
    <property type="entry name" value="Flavdoxin-like"/>
</dbReference>
<dbReference type="GO" id="GO:0050660">
    <property type="term" value="F:flavin adenine dinucleotide binding"/>
    <property type="evidence" value="ECO:0007669"/>
    <property type="project" value="InterPro"/>
</dbReference>
<dbReference type="NCBIfam" id="NF004859">
    <property type="entry name" value="PRK06214.1"/>
    <property type="match status" value="1"/>
</dbReference>
<dbReference type="GO" id="GO:0005829">
    <property type="term" value="C:cytosol"/>
    <property type="evidence" value="ECO:0007669"/>
    <property type="project" value="TreeGrafter"/>
</dbReference>
<evidence type="ECO:0000256" key="4">
    <source>
        <dbReference type="ARBA" id="ARBA00022630"/>
    </source>
</evidence>
<evidence type="ECO:0000256" key="12">
    <source>
        <dbReference type="PIRSR" id="PIRSR000207-1"/>
    </source>
</evidence>
<dbReference type="Gene3D" id="1.20.990.10">
    <property type="entry name" value="NADPH-cytochrome p450 Reductase, Chain A, domain 3"/>
    <property type="match status" value="1"/>
</dbReference>
<keyword evidence="9" id="KW-0560">Oxidoreductase</keyword>
<feature type="domain" description="FAD-binding FR-type" evidence="14">
    <location>
        <begin position="280"/>
        <end position="499"/>
    </location>
</feature>
<keyword evidence="3" id="KW-0028">Amino-acid biosynthesis</keyword>
<evidence type="ECO:0000256" key="9">
    <source>
        <dbReference type="ARBA" id="ARBA00023002"/>
    </source>
</evidence>
<dbReference type="Gene3D" id="2.40.30.10">
    <property type="entry name" value="Translation factors"/>
    <property type="match status" value="1"/>
</dbReference>
<dbReference type="InterPro" id="IPR001709">
    <property type="entry name" value="Flavoprot_Pyr_Nucl_cyt_Rdtase"/>
</dbReference>
<dbReference type="FunFam" id="3.40.50.80:FF:000001">
    <property type="entry name" value="NADPH--cytochrome P450 reductase 1"/>
    <property type="match status" value="1"/>
</dbReference>
<feature type="binding site" evidence="12">
    <location>
        <begin position="197"/>
        <end position="206"/>
    </location>
    <ligand>
        <name>FMN</name>
        <dbReference type="ChEBI" id="CHEBI:58210"/>
    </ligand>
</feature>
<dbReference type="PANTHER" id="PTHR19384:SF128">
    <property type="entry name" value="NADPH OXIDOREDUCTASE A"/>
    <property type="match status" value="1"/>
</dbReference>
<dbReference type="GO" id="GO:0010181">
    <property type="term" value="F:FMN binding"/>
    <property type="evidence" value="ECO:0007669"/>
    <property type="project" value="InterPro"/>
</dbReference>
<evidence type="ECO:0000256" key="11">
    <source>
        <dbReference type="ARBA" id="ARBA00052219"/>
    </source>
</evidence>
<feature type="binding site" evidence="12">
    <location>
        <position position="650"/>
    </location>
    <ligand>
        <name>FAD</name>
        <dbReference type="ChEBI" id="CHEBI:57692"/>
    </ligand>
</feature>
<dbReference type="SUPFAM" id="SSF52218">
    <property type="entry name" value="Flavoproteins"/>
    <property type="match status" value="1"/>
</dbReference>
<comment type="catalytic activity">
    <reaction evidence="11">
        <text>hydrogen sulfide + 3 NADP(+) + 3 H2O = sulfite + 3 NADPH + 4 H(+)</text>
        <dbReference type="Rhea" id="RHEA:13801"/>
        <dbReference type="ChEBI" id="CHEBI:15377"/>
        <dbReference type="ChEBI" id="CHEBI:15378"/>
        <dbReference type="ChEBI" id="CHEBI:17359"/>
        <dbReference type="ChEBI" id="CHEBI:29919"/>
        <dbReference type="ChEBI" id="CHEBI:57783"/>
        <dbReference type="ChEBI" id="CHEBI:58349"/>
        <dbReference type="EC" id="1.8.1.2"/>
    </reaction>
</comment>
<sequence>MINAINSLEVTLLGDCVRFKVTYFSVIRLTLCRERRILLELQVTNSPFHAEQIELLNRLLPGLTDNQRIWLSGYLTALNSSSAIASAIVNSSIAAHPVAAAAPLSKEVTVLYGSQTGNCHKLATKLSKKLEEQGFQVSLSSMGDFKVNGLKKVQNLLLLVSTHGEGDAPDNAIAFYEFLHGKRAPQLNELRYSVLALGDTSYEFFCQTGKDFDKRLEELGAKRIVPRVDCDVDFDEQAAEWMNQAIGSLGESPSGQAVAGGTTQSIGNVAADAESEYSRTNPFHAEILENLNLNGRGSDRETRHVELSLEGSNLEYEPGDSLGVYPENHPKLVDELIEEMGWNENEPVTVGKSGGKSPLREALLRHYEITVLTKPLLGQIAKLTGLDRLNDLLKAGLEQELKDYLRDRDLLDLVRDYALKGVPAEAFVSVLRKIPARLYSIASSLKANPDEVHLTVRKVDYEAHGRKRYGVCSVHLAERAAIGDSLPVFVQQNANFKLPQDPNAPIIMIGPGTGVAPFRAFLGERQETGAEGKSWLFYGDQHFSTDFLYQVEWQRWLKEGVLTRMDVAFSRDTDKKVYVQQRMREKSKELYRWLQEGAYVYVCGDEKKMAHDVHAALIMIIEHEGGKTPEEAAEYLSGMQQQKRYQRDVY</sequence>
<evidence type="ECO:0000256" key="10">
    <source>
        <dbReference type="ARBA" id="ARBA00023192"/>
    </source>
</evidence>
<dbReference type="GO" id="GO:0004783">
    <property type="term" value="F:sulfite reductase (NADPH) activity"/>
    <property type="evidence" value="ECO:0007669"/>
    <property type="project" value="UniProtKB-EC"/>
</dbReference>
<evidence type="ECO:0000256" key="6">
    <source>
        <dbReference type="ARBA" id="ARBA00022827"/>
    </source>
</evidence>
<dbReference type="InterPro" id="IPR001433">
    <property type="entry name" value="OxRdtase_FAD/NAD-bd"/>
</dbReference>
<dbReference type="InterPro" id="IPR017927">
    <property type="entry name" value="FAD-bd_FR_type"/>
</dbReference>
<evidence type="ECO:0000256" key="5">
    <source>
        <dbReference type="ARBA" id="ARBA00022643"/>
    </source>
</evidence>
<dbReference type="Gene3D" id="3.40.50.360">
    <property type="match status" value="1"/>
</dbReference>
<accession>A0A3D9IV03</accession>
<dbReference type="PRINTS" id="PR00369">
    <property type="entry name" value="FLAVODOXIN"/>
</dbReference>
<dbReference type="Pfam" id="PF00175">
    <property type="entry name" value="NAD_binding_1"/>
    <property type="match status" value="1"/>
</dbReference>
<dbReference type="InterPro" id="IPR023173">
    <property type="entry name" value="NADPH_Cyt_P450_Rdtase_alpha"/>
</dbReference>
<dbReference type="CDD" id="cd06199">
    <property type="entry name" value="SiR"/>
    <property type="match status" value="1"/>
</dbReference>
<feature type="domain" description="Flavodoxin-like" evidence="13">
    <location>
        <begin position="108"/>
        <end position="246"/>
    </location>
</feature>